<dbReference type="EMBL" id="NMUH01004284">
    <property type="protein sequence ID" value="MQM09078.1"/>
    <property type="molecule type" value="Genomic_DNA"/>
</dbReference>
<evidence type="ECO:0000313" key="1">
    <source>
        <dbReference type="EMBL" id="MQM09078.1"/>
    </source>
</evidence>
<protein>
    <submittedName>
        <fullName evidence="1">Uncharacterized protein</fullName>
    </submittedName>
</protein>
<accession>A0A843WRC3</accession>
<sequence>MAASVVDAFKKVATRALVERQLDPSSVAVRLRGVRESRRIHVPPLVLVSAVVESGPRHQQSKELVGQSGRVDLSVD</sequence>
<keyword evidence="2" id="KW-1185">Reference proteome</keyword>
<proteinExistence type="predicted"/>
<comment type="caution">
    <text evidence="1">The sequence shown here is derived from an EMBL/GenBank/DDBJ whole genome shotgun (WGS) entry which is preliminary data.</text>
</comment>
<evidence type="ECO:0000313" key="2">
    <source>
        <dbReference type="Proteomes" id="UP000652761"/>
    </source>
</evidence>
<reference evidence="1" key="1">
    <citation type="submission" date="2017-07" db="EMBL/GenBank/DDBJ databases">
        <title>Taro Niue Genome Assembly and Annotation.</title>
        <authorList>
            <person name="Atibalentja N."/>
            <person name="Keating K."/>
            <person name="Fields C.J."/>
        </authorList>
    </citation>
    <scope>NUCLEOTIDE SEQUENCE</scope>
    <source>
        <strain evidence="1">Niue_2</strain>
        <tissue evidence="1">Leaf</tissue>
    </source>
</reference>
<name>A0A843WRC3_COLES</name>
<dbReference type="Proteomes" id="UP000652761">
    <property type="component" value="Unassembled WGS sequence"/>
</dbReference>
<dbReference type="AlphaFoldDB" id="A0A843WRC3"/>
<organism evidence="1 2">
    <name type="scientific">Colocasia esculenta</name>
    <name type="common">Wild taro</name>
    <name type="synonym">Arum esculentum</name>
    <dbReference type="NCBI Taxonomy" id="4460"/>
    <lineage>
        <taxon>Eukaryota</taxon>
        <taxon>Viridiplantae</taxon>
        <taxon>Streptophyta</taxon>
        <taxon>Embryophyta</taxon>
        <taxon>Tracheophyta</taxon>
        <taxon>Spermatophyta</taxon>
        <taxon>Magnoliopsida</taxon>
        <taxon>Liliopsida</taxon>
        <taxon>Araceae</taxon>
        <taxon>Aroideae</taxon>
        <taxon>Colocasieae</taxon>
        <taxon>Colocasia</taxon>
    </lineage>
</organism>
<gene>
    <name evidence="1" type="ORF">Taro_041943</name>
</gene>